<evidence type="ECO:0000256" key="4">
    <source>
        <dbReference type="ARBA" id="ARBA00022989"/>
    </source>
</evidence>
<evidence type="ECO:0000256" key="2">
    <source>
        <dbReference type="ARBA" id="ARBA00022475"/>
    </source>
</evidence>
<dbReference type="PRINTS" id="PR00237">
    <property type="entry name" value="GPCRRHODOPSN"/>
</dbReference>
<comment type="subcellular location">
    <subcellularLocation>
        <location evidence="1">Cell membrane</location>
        <topology evidence="1">Multi-pass membrane protein</topology>
    </subcellularLocation>
</comment>
<feature type="transmembrane region" description="Helical" evidence="7">
    <location>
        <begin position="187"/>
        <end position="209"/>
    </location>
</feature>
<gene>
    <name evidence="9" type="ORF">pdam_00002927</name>
</gene>
<protein>
    <recommendedName>
        <fullName evidence="8">G-protein coupled receptors family 1 profile domain-containing protein</fullName>
    </recommendedName>
</protein>
<dbReference type="InterPro" id="IPR017452">
    <property type="entry name" value="GPCR_Rhodpsn_7TM"/>
</dbReference>
<proteinExistence type="inferred from homology"/>
<dbReference type="AlphaFoldDB" id="A0A3M6U910"/>
<evidence type="ECO:0000313" key="9">
    <source>
        <dbReference type="EMBL" id="RMX50014.1"/>
    </source>
</evidence>
<evidence type="ECO:0000256" key="6">
    <source>
        <dbReference type="RuleBase" id="RU000688"/>
    </source>
</evidence>
<evidence type="ECO:0000256" key="5">
    <source>
        <dbReference type="ARBA" id="ARBA00023136"/>
    </source>
</evidence>
<feature type="transmembrane region" description="Helical" evidence="7">
    <location>
        <begin position="247"/>
        <end position="266"/>
    </location>
</feature>
<comment type="similarity">
    <text evidence="6">Belongs to the G-protein coupled receptor 1 family.</text>
</comment>
<feature type="transmembrane region" description="Helical" evidence="7">
    <location>
        <begin position="41"/>
        <end position="68"/>
    </location>
</feature>
<feature type="transmembrane region" description="Helical" evidence="7">
    <location>
        <begin position="80"/>
        <end position="103"/>
    </location>
</feature>
<keyword evidence="2" id="KW-1003">Cell membrane</keyword>
<dbReference type="GO" id="GO:0005886">
    <property type="term" value="C:plasma membrane"/>
    <property type="evidence" value="ECO:0007669"/>
    <property type="project" value="UniProtKB-SubCell"/>
</dbReference>
<feature type="transmembrane region" description="Helical" evidence="7">
    <location>
        <begin position="161"/>
        <end position="181"/>
    </location>
</feature>
<keyword evidence="3 6" id="KW-0812">Transmembrane</keyword>
<accession>A0A3M6U910</accession>
<sequence>MLSINQSRAGLPPSGNQTADLVQHCTFLDLEADVSWYKREIAILLITANAVTSTTAITFNIFVLCAIIRTPALHSPKNGLLCSLITSDLFVGLFSQTSFMVKVGFGNVNLSRACFLWFMSETFGAIGAGATFLNLFCLSVERYTCLMYPLRYEAIVTKNRVLFVVLSCWIFTSPSALSRFVESGLGLLAHVIIPLLLVLNCYLHLRILLLARHHKKAIRDINRNVTSNQVRNLEVTSRARTALTMTYLFALYLICYTPLFWCFVAITIEGKITTDLHLILGVAVTIVYINSSLNPIFYCCRMREIRRAVFRLLKSCKEINNSYSFYEARNSLNHSLHRNCYYLEINLDVPLYVFIANITVSVINGVSSVVAVMAKSLVLVAMWKNPSLHR</sequence>
<evidence type="ECO:0000256" key="1">
    <source>
        <dbReference type="ARBA" id="ARBA00004651"/>
    </source>
</evidence>
<keyword evidence="10" id="KW-1185">Reference proteome</keyword>
<dbReference type="Gene3D" id="1.20.1070.10">
    <property type="entry name" value="Rhodopsin 7-helix transmembrane proteins"/>
    <property type="match status" value="2"/>
</dbReference>
<feature type="domain" description="G-protein coupled receptors family 1 profile" evidence="8">
    <location>
        <begin position="59"/>
        <end position="298"/>
    </location>
</feature>
<organism evidence="9 10">
    <name type="scientific">Pocillopora damicornis</name>
    <name type="common">Cauliflower coral</name>
    <name type="synonym">Millepora damicornis</name>
    <dbReference type="NCBI Taxonomy" id="46731"/>
    <lineage>
        <taxon>Eukaryota</taxon>
        <taxon>Metazoa</taxon>
        <taxon>Cnidaria</taxon>
        <taxon>Anthozoa</taxon>
        <taxon>Hexacorallia</taxon>
        <taxon>Scleractinia</taxon>
        <taxon>Astrocoeniina</taxon>
        <taxon>Pocilloporidae</taxon>
        <taxon>Pocillopora</taxon>
    </lineage>
</organism>
<feature type="transmembrane region" description="Helical" evidence="7">
    <location>
        <begin position="278"/>
        <end position="300"/>
    </location>
</feature>
<keyword evidence="5 7" id="KW-0472">Membrane</keyword>
<reference evidence="9 10" key="1">
    <citation type="journal article" date="2018" name="Sci. Rep.">
        <title>Comparative analysis of the Pocillopora damicornis genome highlights role of immune system in coral evolution.</title>
        <authorList>
            <person name="Cunning R."/>
            <person name="Bay R.A."/>
            <person name="Gillette P."/>
            <person name="Baker A.C."/>
            <person name="Traylor-Knowles N."/>
        </authorList>
    </citation>
    <scope>NUCLEOTIDE SEQUENCE [LARGE SCALE GENOMIC DNA]</scope>
    <source>
        <strain evidence="9">RSMAS</strain>
        <tissue evidence="9">Whole animal</tissue>
    </source>
</reference>
<evidence type="ECO:0000259" key="8">
    <source>
        <dbReference type="PROSITE" id="PS50262"/>
    </source>
</evidence>
<evidence type="ECO:0000256" key="3">
    <source>
        <dbReference type="ARBA" id="ARBA00022692"/>
    </source>
</evidence>
<evidence type="ECO:0000256" key="7">
    <source>
        <dbReference type="SAM" id="Phobius"/>
    </source>
</evidence>
<dbReference type="EMBL" id="RCHS01002011">
    <property type="protein sequence ID" value="RMX50014.1"/>
    <property type="molecule type" value="Genomic_DNA"/>
</dbReference>
<dbReference type="SUPFAM" id="SSF81321">
    <property type="entry name" value="Family A G protein-coupled receptor-like"/>
    <property type="match status" value="1"/>
</dbReference>
<dbReference type="OrthoDB" id="9975554at2759"/>
<keyword evidence="6" id="KW-0807">Transducer</keyword>
<dbReference type="SMART" id="SM01381">
    <property type="entry name" value="7TM_GPCR_Srsx"/>
    <property type="match status" value="1"/>
</dbReference>
<keyword evidence="4 7" id="KW-1133">Transmembrane helix</keyword>
<dbReference type="InterPro" id="IPR000276">
    <property type="entry name" value="GPCR_Rhodpsn"/>
</dbReference>
<feature type="transmembrane region" description="Helical" evidence="7">
    <location>
        <begin position="351"/>
        <end position="374"/>
    </location>
</feature>
<dbReference type="GO" id="GO:0004930">
    <property type="term" value="F:G protein-coupled receptor activity"/>
    <property type="evidence" value="ECO:0007669"/>
    <property type="project" value="UniProtKB-KW"/>
</dbReference>
<name>A0A3M6U910_POCDA</name>
<dbReference type="PANTHER" id="PTHR22750">
    <property type="entry name" value="G-PROTEIN COUPLED RECEPTOR"/>
    <property type="match status" value="1"/>
</dbReference>
<keyword evidence="6" id="KW-0675">Receptor</keyword>
<dbReference type="Pfam" id="PF00001">
    <property type="entry name" value="7tm_1"/>
    <property type="match status" value="2"/>
</dbReference>
<dbReference type="CDD" id="cd00637">
    <property type="entry name" value="7tm_classA_rhodopsin-like"/>
    <property type="match status" value="1"/>
</dbReference>
<feature type="transmembrane region" description="Helical" evidence="7">
    <location>
        <begin position="115"/>
        <end position="140"/>
    </location>
</feature>
<dbReference type="PROSITE" id="PS50262">
    <property type="entry name" value="G_PROTEIN_RECEP_F1_2"/>
    <property type="match status" value="1"/>
</dbReference>
<dbReference type="PROSITE" id="PS00237">
    <property type="entry name" value="G_PROTEIN_RECEP_F1_1"/>
    <property type="match status" value="1"/>
</dbReference>
<evidence type="ECO:0000313" key="10">
    <source>
        <dbReference type="Proteomes" id="UP000275408"/>
    </source>
</evidence>
<keyword evidence="6" id="KW-0297">G-protein coupled receptor</keyword>
<comment type="caution">
    <text evidence="9">The sequence shown here is derived from an EMBL/GenBank/DDBJ whole genome shotgun (WGS) entry which is preliminary data.</text>
</comment>
<dbReference type="Proteomes" id="UP000275408">
    <property type="component" value="Unassembled WGS sequence"/>
</dbReference>